<dbReference type="EMBL" id="JACVVK020000157">
    <property type="protein sequence ID" value="KAK7487931.1"/>
    <property type="molecule type" value="Genomic_DNA"/>
</dbReference>
<dbReference type="Proteomes" id="UP001519460">
    <property type="component" value="Unassembled WGS sequence"/>
</dbReference>
<sequence>MQDRLQKIRTFSLPLCVHVARNFEIGRHSGIKIRQGQPGKMSRDVCNHEVKNPRGGSGQWPVTLAHTAQYRKGTNPCQLDYSPSILASVVVRESLMALLS</sequence>
<name>A0ABD0KL14_9CAEN</name>
<gene>
    <name evidence="1" type="ORF">BaRGS_00020832</name>
</gene>
<organism evidence="1 2">
    <name type="scientific">Batillaria attramentaria</name>
    <dbReference type="NCBI Taxonomy" id="370345"/>
    <lineage>
        <taxon>Eukaryota</taxon>
        <taxon>Metazoa</taxon>
        <taxon>Spiralia</taxon>
        <taxon>Lophotrochozoa</taxon>
        <taxon>Mollusca</taxon>
        <taxon>Gastropoda</taxon>
        <taxon>Caenogastropoda</taxon>
        <taxon>Sorbeoconcha</taxon>
        <taxon>Cerithioidea</taxon>
        <taxon>Batillariidae</taxon>
        <taxon>Batillaria</taxon>
    </lineage>
</organism>
<dbReference type="AlphaFoldDB" id="A0ABD0KL14"/>
<protein>
    <submittedName>
        <fullName evidence="1">Uncharacterized protein</fullName>
    </submittedName>
</protein>
<accession>A0ABD0KL14</accession>
<evidence type="ECO:0000313" key="2">
    <source>
        <dbReference type="Proteomes" id="UP001519460"/>
    </source>
</evidence>
<evidence type="ECO:0000313" key="1">
    <source>
        <dbReference type="EMBL" id="KAK7487931.1"/>
    </source>
</evidence>
<proteinExistence type="predicted"/>
<comment type="caution">
    <text evidence="1">The sequence shown here is derived from an EMBL/GenBank/DDBJ whole genome shotgun (WGS) entry which is preliminary data.</text>
</comment>
<keyword evidence="2" id="KW-1185">Reference proteome</keyword>
<reference evidence="1 2" key="1">
    <citation type="journal article" date="2023" name="Sci. Data">
        <title>Genome assembly of the Korean intertidal mud-creeper Batillaria attramentaria.</title>
        <authorList>
            <person name="Patra A.K."/>
            <person name="Ho P.T."/>
            <person name="Jun S."/>
            <person name="Lee S.J."/>
            <person name="Kim Y."/>
            <person name="Won Y.J."/>
        </authorList>
    </citation>
    <scope>NUCLEOTIDE SEQUENCE [LARGE SCALE GENOMIC DNA]</scope>
    <source>
        <strain evidence="1">Wonlab-2016</strain>
    </source>
</reference>